<evidence type="ECO:0000256" key="2">
    <source>
        <dbReference type="ARBA" id="ARBA00022692"/>
    </source>
</evidence>
<reference evidence="7" key="1">
    <citation type="journal article" date="2020" name="Microb. Genom.">
        <title>Genetic diversity of clinical and environmental Mucorales isolates obtained from an investigation of mucormycosis cases among solid organ transplant recipients.</title>
        <authorList>
            <person name="Nguyen M.H."/>
            <person name="Kaul D."/>
            <person name="Muto C."/>
            <person name="Cheng S.J."/>
            <person name="Richter R.A."/>
            <person name="Bruno V.M."/>
            <person name="Liu G."/>
            <person name="Beyhan S."/>
            <person name="Sundermann A.J."/>
            <person name="Mounaud S."/>
            <person name="Pasculle A.W."/>
            <person name="Nierman W.C."/>
            <person name="Driscoll E."/>
            <person name="Cumbie R."/>
            <person name="Clancy C.J."/>
            <person name="Dupont C.L."/>
        </authorList>
    </citation>
    <scope>NUCLEOTIDE SEQUENCE</scope>
    <source>
        <strain evidence="7">GL11</strain>
    </source>
</reference>
<protein>
    <recommendedName>
        <fullName evidence="6">STAS domain-containing protein</fullName>
    </recommendedName>
</protein>
<dbReference type="AlphaFoldDB" id="A0A9P6XKB2"/>
<evidence type="ECO:0000313" key="7">
    <source>
        <dbReference type="EMBL" id="KAG1315380.1"/>
    </source>
</evidence>
<dbReference type="InterPro" id="IPR002645">
    <property type="entry name" value="STAS_dom"/>
</dbReference>
<feature type="transmembrane region" description="Helical" evidence="5">
    <location>
        <begin position="382"/>
        <end position="403"/>
    </location>
</feature>
<keyword evidence="2 5" id="KW-0812">Transmembrane</keyword>
<dbReference type="Pfam" id="PF00916">
    <property type="entry name" value="Sulfate_transp"/>
    <property type="match status" value="1"/>
</dbReference>
<evidence type="ECO:0000259" key="6">
    <source>
        <dbReference type="PROSITE" id="PS50801"/>
    </source>
</evidence>
<keyword evidence="3 5" id="KW-1133">Transmembrane helix</keyword>
<name>A0A9P6XKB2_RHIOR</name>
<feature type="transmembrane region" description="Helical" evidence="5">
    <location>
        <begin position="440"/>
        <end position="471"/>
    </location>
</feature>
<organism evidence="7 8">
    <name type="scientific">Rhizopus oryzae</name>
    <name type="common">Mucormycosis agent</name>
    <name type="synonym">Rhizopus arrhizus var. delemar</name>
    <dbReference type="NCBI Taxonomy" id="64495"/>
    <lineage>
        <taxon>Eukaryota</taxon>
        <taxon>Fungi</taxon>
        <taxon>Fungi incertae sedis</taxon>
        <taxon>Mucoromycota</taxon>
        <taxon>Mucoromycotina</taxon>
        <taxon>Mucoromycetes</taxon>
        <taxon>Mucorales</taxon>
        <taxon>Mucorineae</taxon>
        <taxon>Rhizopodaceae</taxon>
        <taxon>Rhizopus</taxon>
    </lineage>
</organism>
<feature type="transmembrane region" description="Helical" evidence="5">
    <location>
        <begin position="58"/>
        <end position="78"/>
    </location>
</feature>
<dbReference type="GO" id="GO:0016020">
    <property type="term" value="C:membrane"/>
    <property type="evidence" value="ECO:0007669"/>
    <property type="project" value="UniProtKB-SubCell"/>
</dbReference>
<evidence type="ECO:0000256" key="3">
    <source>
        <dbReference type="ARBA" id="ARBA00022989"/>
    </source>
</evidence>
<dbReference type="InterPro" id="IPR011547">
    <property type="entry name" value="SLC26A/SulP_dom"/>
</dbReference>
<evidence type="ECO:0000256" key="5">
    <source>
        <dbReference type="SAM" id="Phobius"/>
    </source>
</evidence>
<proteinExistence type="predicted"/>
<feature type="transmembrane region" description="Helical" evidence="5">
    <location>
        <begin position="248"/>
        <end position="271"/>
    </location>
</feature>
<feature type="transmembrane region" description="Helical" evidence="5">
    <location>
        <begin position="218"/>
        <end position="236"/>
    </location>
</feature>
<dbReference type="PANTHER" id="PTHR11814">
    <property type="entry name" value="SULFATE TRANSPORTER"/>
    <property type="match status" value="1"/>
</dbReference>
<keyword evidence="4 5" id="KW-0472">Membrane</keyword>
<comment type="caution">
    <text evidence="7">The sequence shown here is derived from an EMBL/GenBank/DDBJ whole genome shotgun (WGS) entry which is preliminary data.</text>
</comment>
<sequence>MNTSKERIVIDYAPLTLRQKLQIALHQLPKSIVNYLTDLLPIIQWIHHYNTSWLIQDMIAGITVGMLIVPQGIAYAKIANLDPQYGLYTSFVGVSLYCFFGTSKDISIGPITIVSLLVGQAITQVKSTHPEITGPEVAVTLSLFAGVVTLLVSLTRLGALVEFISEPTIAGYMTGSAITISFGQWPKLFGVQKVDTHDADYKIFYEFFKNLNTTRIDAAFGLVTLFILYGVRWGSARLSKRFSRCSKFLFFFNIMRSGLVVIVGTLISYLINRKDKDHPIIDIIEEVPAGFEAMAIPSLNLTVLKEASTMLPSIVVILILEHISVAKAFSRTNNYTINSNQEILAIGLNQANFLLLLYRAYPSTGAFSRTAVMARSGAKTPIAGVFSGAVVVLALYVLTPAFYYIPEAVLAAVVIHAVLDLMAGPKFLKALWKTSIIEFMIFVITVIIACFLDIETAIYVSVGLYILLLFIRLSRPPVVSVGRIRSNTTPDIDIRQIQKYLSSESPSATESFNEYLDDIYNQGEEAHYIYVDEEDPNFSNLITALPEGILIIRPTQSILYPSANHISEYILNLVKARTRPANSNNTESNADVKPWNEVVSRHDVMQRVTAKPYLKAIVFDFCSVYRLDVTAIHVFLSLKSTIEKHARKEIEWHFCRIPNQNVRQLLIQSGFGQLPSCTEKEGEMMMNSSSGDAEAAIGKSAVPTKSNYYLSKGRAYRESTCSSMPIDKYPTFHWDIESAIRSINERIND</sequence>
<evidence type="ECO:0000256" key="1">
    <source>
        <dbReference type="ARBA" id="ARBA00004141"/>
    </source>
</evidence>
<dbReference type="NCBIfam" id="TIGR00815">
    <property type="entry name" value="sulP"/>
    <property type="match status" value="1"/>
</dbReference>
<evidence type="ECO:0000256" key="4">
    <source>
        <dbReference type="ARBA" id="ARBA00023136"/>
    </source>
</evidence>
<dbReference type="GO" id="GO:0055085">
    <property type="term" value="P:transmembrane transport"/>
    <property type="evidence" value="ECO:0007669"/>
    <property type="project" value="InterPro"/>
</dbReference>
<dbReference type="Gene3D" id="3.30.750.24">
    <property type="entry name" value="STAS domain"/>
    <property type="match status" value="1"/>
</dbReference>
<feature type="domain" description="STAS" evidence="6">
    <location>
        <begin position="539"/>
        <end position="697"/>
    </location>
</feature>
<dbReference type="OrthoDB" id="288203at2759"/>
<dbReference type="InterPro" id="IPR036513">
    <property type="entry name" value="STAS_dom_sf"/>
</dbReference>
<dbReference type="EMBL" id="JAANQT010000047">
    <property type="protein sequence ID" value="KAG1315380.1"/>
    <property type="molecule type" value="Genomic_DNA"/>
</dbReference>
<evidence type="ECO:0000313" key="8">
    <source>
        <dbReference type="Proteomes" id="UP000716291"/>
    </source>
</evidence>
<dbReference type="Proteomes" id="UP000716291">
    <property type="component" value="Unassembled WGS sequence"/>
</dbReference>
<dbReference type="SUPFAM" id="SSF52091">
    <property type="entry name" value="SpoIIaa-like"/>
    <property type="match status" value="1"/>
</dbReference>
<feature type="transmembrane region" description="Helical" evidence="5">
    <location>
        <begin position="85"/>
        <end position="102"/>
    </location>
</feature>
<feature type="transmembrane region" description="Helical" evidence="5">
    <location>
        <begin position="108"/>
        <end position="125"/>
    </location>
</feature>
<dbReference type="CDD" id="cd07042">
    <property type="entry name" value="STAS_SulP_like_sulfate_transporter"/>
    <property type="match status" value="1"/>
</dbReference>
<comment type="subcellular location">
    <subcellularLocation>
        <location evidence="1">Membrane</location>
        <topology evidence="1">Multi-pass membrane protein</topology>
    </subcellularLocation>
</comment>
<feature type="transmembrane region" description="Helical" evidence="5">
    <location>
        <begin position="137"/>
        <end position="157"/>
    </location>
</feature>
<keyword evidence="8" id="KW-1185">Reference proteome</keyword>
<dbReference type="Pfam" id="PF01740">
    <property type="entry name" value="STAS"/>
    <property type="match status" value="1"/>
</dbReference>
<dbReference type="PROSITE" id="PS50801">
    <property type="entry name" value="STAS"/>
    <property type="match status" value="1"/>
</dbReference>
<dbReference type="InterPro" id="IPR001902">
    <property type="entry name" value="SLC26A/SulP_fam"/>
</dbReference>
<accession>A0A9P6XKB2</accession>
<gene>
    <name evidence="7" type="ORF">G6F64_000731</name>
</gene>